<dbReference type="EMBL" id="JABBWE010000031">
    <property type="protein sequence ID" value="KAG1793329.1"/>
    <property type="molecule type" value="Genomic_DNA"/>
</dbReference>
<keyword evidence="4" id="KW-0732">Signal</keyword>
<keyword evidence="6 7" id="KW-0472">Membrane</keyword>
<dbReference type="Proteomes" id="UP000719766">
    <property type="component" value="Unassembled WGS sequence"/>
</dbReference>
<protein>
    <recommendedName>
        <fullName evidence="7">Transmembrane 9 superfamily member</fullName>
    </recommendedName>
</protein>
<evidence type="ECO:0000256" key="5">
    <source>
        <dbReference type="ARBA" id="ARBA00022989"/>
    </source>
</evidence>
<dbReference type="GO" id="GO:0005737">
    <property type="term" value="C:cytoplasm"/>
    <property type="evidence" value="ECO:0007669"/>
    <property type="project" value="UniProtKB-ARBA"/>
</dbReference>
<dbReference type="AlphaFoldDB" id="A0A9P7DGI7"/>
<comment type="subcellular location">
    <subcellularLocation>
        <location evidence="1">Membrane</location>
        <topology evidence="1">Multi-pass membrane protein</topology>
    </subcellularLocation>
</comment>
<dbReference type="GO" id="GO:0072657">
    <property type="term" value="P:protein localization to membrane"/>
    <property type="evidence" value="ECO:0007669"/>
    <property type="project" value="TreeGrafter"/>
</dbReference>
<keyword evidence="9" id="KW-1185">Reference proteome</keyword>
<evidence type="ECO:0000313" key="8">
    <source>
        <dbReference type="EMBL" id="KAG1793329.1"/>
    </source>
</evidence>
<comment type="caution">
    <text evidence="7">Lacks conserved residue(s) required for the propagation of feature annotation.</text>
</comment>
<dbReference type="GO" id="GO:0007034">
    <property type="term" value="P:vacuolar transport"/>
    <property type="evidence" value="ECO:0007669"/>
    <property type="project" value="TreeGrafter"/>
</dbReference>
<dbReference type="Pfam" id="PF02990">
    <property type="entry name" value="EMP70"/>
    <property type="match status" value="1"/>
</dbReference>
<dbReference type="PANTHER" id="PTHR10766">
    <property type="entry name" value="TRANSMEMBRANE 9 SUPERFAMILY PROTEIN"/>
    <property type="match status" value="1"/>
</dbReference>
<keyword evidence="5 7" id="KW-1133">Transmembrane helix</keyword>
<proteinExistence type="inferred from homology"/>
<dbReference type="RefSeq" id="XP_041159785.1">
    <property type="nucleotide sequence ID" value="XM_041308593.1"/>
</dbReference>
<dbReference type="GO" id="GO:0016020">
    <property type="term" value="C:membrane"/>
    <property type="evidence" value="ECO:0007669"/>
    <property type="project" value="UniProtKB-SubCell"/>
</dbReference>
<feature type="transmembrane region" description="Helical" evidence="7">
    <location>
        <begin position="43"/>
        <end position="64"/>
    </location>
</feature>
<evidence type="ECO:0000256" key="6">
    <source>
        <dbReference type="ARBA" id="ARBA00023136"/>
    </source>
</evidence>
<name>A0A9P7DGI7_9AGAM</name>
<evidence type="ECO:0000256" key="2">
    <source>
        <dbReference type="ARBA" id="ARBA00005227"/>
    </source>
</evidence>
<dbReference type="InterPro" id="IPR004240">
    <property type="entry name" value="EMP70"/>
</dbReference>
<sequence length="132" mass="14647">MILWRTVSRDEDVQEDWGWKLVHREVFRAPRYPMVFSVMVGNGAQLCAMCAVTLVFALLGFLSLSNRGSLATVMMVKYASLGGVDKRKNTFLTATILPMLVFIVIFLLDFFLLIAGSPGAVPFSTTLLIVVL</sequence>
<keyword evidence="3 7" id="KW-0812">Transmembrane</keyword>
<evidence type="ECO:0000313" key="9">
    <source>
        <dbReference type="Proteomes" id="UP000719766"/>
    </source>
</evidence>
<dbReference type="PANTHER" id="PTHR10766:SF111">
    <property type="entry name" value="TRANSMEMBRANE 9 SUPERFAMILY MEMBER 2"/>
    <property type="match status" value="1"/>
</dbReference>
<evidence type="ECO:0000256" key="4">
    <source>
        <dbReference type="ARBA" id="ARBA00022729"/>
    </source>
</evidence>
<dbReference type="OrthoDB" id="1666796at2759"/>
<organism evidence="8 9">
    <name type="scientific">Suillus plorans</name>
    <dbReference type="NCBI Taxonomy" id="116603"/>
    <lineage>
        <taxon>Eukaryota</taxon>
        <taxon>Fungi</taxon>
        <taxon>Dikarya</taxon>
        <taxon>Basidiomycota</taxon>
        <taxon>Agaricomycotina</taxon>
        <taxon>Agaricomycetes</taxon>
        <taxon>Agaricomycetidae</taxon>
        <taxon>Boletales</taxon>
        <taxon>Suillineae</taxon>
        <taxon>Suillaceae</taxon>
        <taxon>Suillus</taxon>
    </lineage>
</organism>
<evidence type="ECO:0000256" key="1">
    <source>
        <dbReference type="ARBA" id="ARBA00004141"/>
    </source>
</evidence>
<gene>
    <name evidence="8" type="ORF">HD556DRAFT_1479430</name>
</gene>
<feature type="transmembrane region" description="Helical" evidence="7">
    <location>
        <begin position="91"/>
        <end position="115"/>
    </location>
</feature>
<dbReference type="GeneID" id="64602357"/>
<accession>A0A9P7DGI7</accession>
<evidence type="ECO:0000256" key="3">
    <source>
        <dbReference type="ARBA" id="ARBA00022692"/>
    </source>
</evidence>
<reference evidence="8" key="1">
    <citation type="journal article" date="2020" name="New Phytol.">
        <title>Comparative genomics reveals dynamic genome evolution in host specialist ectomycorrhizal fungi.</title>
        <authorList>
            <person name="Lofgren L.A."/>
            <person name="Nguyen N.H."/>
            <person name="Vilgalys R."/>
            <person name="Ruytinx J."/>
            <person name="Liao H.L."/>
            <person name="Branco S."/>
            <person name="Kuo A."/>
            <person name="LaButti K."/>
            <person name="Lipzen A."/>
            <person name="Andreopoulos W."/>
            <person name="Pangilinan J."/>
            <person name="Riley R."/>
            <person name="Hundley H."/>
            <person name="Na H."/>
            <person name="Barry K."/>
            <person name="Grigoriev I.V."/>
            <person name="Stajich J.E."/>
            <person name="Kennedy P.G."/>
        </authorList>
    </citation>
    <scope>NUCLEOTIDE SEQUENCE</scope>
    <source>
        <strain evidence="8">S12</strain>
    </source>
</reference>
<comment type="caution">
    <text evidence="8">The sequence shown here is derived from an EMBL/GenBank/DDBJ whole genome shotgun (WGS) entry which is preliminary data.</text>
</comment>
<comment type="similarity">
    <text evidence="2 7">Belongs to the nonaspanin (TM9SF) (TC 9.A.2) family.</text>
</comment>
<evidence type="ECO:0000256" key="7">
    <source>
        <dbReference type="RuleBase" id="RU363079"/>
    </source>
</evidence>